<protein>
    <recommendedName>
        <fullName evidence="4">DUF4760 domain-containing protein</fullName>
    </recommendedName>
</protein>
<proteinExistence type="predicted"/>
<keyword evidence="1" id="KW-0472">Membrane</keyword>
<gene>
    <name evidence="2" type="ORF">ABFZ84_13700</name>
</gene>
<dbReference type="EMBL" id="JBEHZE010000002">
    <property type="protein sequence ID" value="MEX6634602.1"/>
    <property type="molecule type" value="Genomic_DNA"/>
</dbReference>
<sequence length="290" mass="32607">MKLQRIRILVSIPLVIKVTILAAILVSLAGFLLWSGDLCVPWNASDACSVDWQATGGIFSAIAIGITAYVAHQGLKTWRDQHHAKLAMEALSAIHEGVADLRSAISSQAISDFATPAQSDLENSDRYRAYLLNRSFESARRFRDSAINSRRLWAKIETLGSQIRANEKTTVGGPNPWEELVSLRYELLDDAYLLKAYEEHIRRGETTEFGLCGNNQPETDLERAKEMFPHEIRGRSGLYIGETEISNGSFSDRQRELREKIQGIVTMARYTSFQLTGKEWTPENKYEIPG</sequence>
<dbReference type="RefSeq" id="WP_369314647.1">
    <property type="nucleotide sequence ID" value="NZ_JBEHZE010000002.1"/>
</dbReference>
<feature type="transmembrane region" description="Helical" evidence="1">
    <location>
        <begin position="54"/>
        <end position="71"/>
    </location>
</feature>
<keyword evidence="3" id="KW-1185">Reference proteome</keyword>
<organism evidence="2 3">
    <name type="scientific">Hyphococcus lacteus</name>
    <dbReference type="NCBI Taxonomy" id="3143536"/>
    <lineage>
        <taxon>Bacteria</taxon>
        <taxon>Pseudomonadati</taxon>
        <taxon>Pseudomonadota</taxon>
        <taxon>Alphaproteobacteria</taxon>
        <taxon>Parvularculales</taxon>
        <taxon>Parvularculaceae</taxon>
        <taxon>Hyphococcus</taxon>
    </lineage>
</organism>
<evidence type="ECO:0008006" key="4">
    <source>
        <dbReference type="Google" id="ProtNLM"/>
    </source>
</evidence>
<evidence type="ECO:0000313" key="2">
    <source>
        <dbReference type="EMBL" id="MEX6634602.1"/>
    </source>
</evidence>
<name>A0ABV3Z8V0_9PROT</name>
<keyword evidence="1" id="KW-0812">Transmembrane</keyword>
<accession>A0ABV3Z8V0</accession>
<evidence type="ECO:0000256" key="1">
    <source>
        <dbReference type="SAM" id="Phobius"/>
    </source>
</evidence>
<feature type="transmembrane region" description="Helical" evidence="1">
    <location>
        <begin position="12"/>
        <end position="34"/>
    </location>
</feature>
<keyword evidence="1" id="KW-1133">Transmembrane helix</keyword>
<evidence type="ECO:0000313" key="3">
    <source>
        <dbReference type="Proteomes" id="UP001560685"/>
    </source>
</evidence>
<comment type="caution">
    <text evidence="2">The sequence shown here is derived from an EMBL/GenBank/DDBJ whole genome shotgun (WGS) entry which is preliminary data.</text>
</comment>
<dbReference type="Proteomes" id="UP001560685">
    <property type="component" value="Unassembled WGS sequence"/>
</dbReference>
<reference evidence="2 3" key="1">
    <citation type="submission" date="2024-05" db="EMBL/GenBank/DDBJ databases">
        <title>Three bacterial strains, DH-69, EH-24, and ECK-19 isolated from coastal sediments.</title>
        <authorList>
            <person name="Ye Y.-Q."/>
            <person name="Du Z.-J."/>
        </authorList>
    </citation>
    <scope>NUCLEOTIDE SEQUENCE [LARGE SCALE GENOMIC DNA]</scope>
    <source>
        <strain evidence="2 3">ECK-19</strain>
    </source>
</reference>